<comment type="caution">
    <text evidence="1">The sequence shown here is derived from an EMBL/GenBank/DDBJ whole genome shotgun (WGS) entry which is preliminary data.</text>
</comment>
<reference evidence="1 2" key="1">
    <citation type="submission" date="2018-08" db="EMBL/GenBank/DDBJ databases">
        <title>Recombination of ecologically and evolutionarily significant loci maintains genetic cohesion in the Pseudomonas syringae species complex.</title>
        <authorList>
            <person name="Dillon M."/>
            <person name="Thakur S."/>
            <person name="Almeida R.N.D."/>
            <person name="Weir B.S."/>
            <person name="Guttman D.S."/>
        </authorList>
    </citation>
    <scope>NUCLEOTIDE SEQUENCE [LARGE SCALE GENOMIC DNA]</scope>
    <source>
        <strain evidence="1 2">ICMP 19198</strain>
    </source>
</reference>
<name>A0A7Z6XZJ3_PSESF</name>
<gene>
    <name evidence="1" type="ORF">ALP83_05075</name>
</gene>
<dbReference type="EMBL" id="RBRZ01000112">
    <property type="protein sequence ID" value="RMR53221.1"/>
    <property type="molecule type" value="Genomic_DNA"/>
</dbReference>
<organism evidence="1 2">
    <name type="scientific">Pseudomonas syringae pv. actinidiae</name>
    <dbReference type="NCBI Taxonomy" id="103796"/>
    <lineage>
        <taxon>Bacteria</taxon>
        <taxon>Pseudomonadati</taxon>
        <taxon>Pseudomonadota</taxon>
        <taxon>Gammaproteobacteria</taxon>
        <taxon>Pseudomonadales</taxon>
        <taxon>Pseudomonadaceae</taxon>
        <taxon>Pseudomonas</taxon>
        <taxon>Pseudomonas syringae</taxon>
    </lineage>
</organism>
<sequence length="227" mass="25804">MASKCVAGARSFLRPNILLPRSVGSMHSAHLPEHIDQPSDELSRGFFQANLAFYAIITQTLAHRLVTHACTLSSGSVSIMSMQSPTRIWWRWLISNSEGWRELIKWSINLMRALTRSAILVGRISDSELHEMRIRKLQNDISDSERLGIPVKFMHLSALTPTSREHHVERHGELFTGQEMLDWWAEGDNRVRCRCACTPVLLDNQGRPMTPDLMVKAKMDLKAFKAS</sequence>
<evidence type="ECO:0000313" key="1">
    <source>
        <dbReference type="EMBL" id="RMR53221.1"/>
    </source>
</evidence>
<proteinExistence type="predicted"/>
<accession>A0A7Z6XZJ3</accession>
<evidence type="ECO:0000313" key="2">
    <source>
        <dbReference type="Proteomes" id="UP000281806"/>
    </source>
</evidence>
<evidence type="ECO:0008006" key="3">
    <source>
        <dbReference type="Google" id="ProtNLM"/>
    </source>
</evidence>
<dbReference type="Proteomes" id="UP000281806">
    <property type="component" value="Unassembled WGS sequence"/>
</dbReference>
<protein>
    <recommendedName>
        <fullName evidence="3">Phage head morphogenesis domain-containing protein</fullName>
    </recommendedName>
</protein>
<dbReference type="AlphaFoldDB" id="A0A7Z6XZJ3"/>